<evidence type="ECO:0000259" key="15">
    <source>
        <dbReference type="Pfam" id="PF21708"/>
    </source>
</evidence>
<dbReference type="RefSeq" id="XP_009051000.1">
    <property type="nucleotide sequence ID" value="XM_009052752.1"/>
</dbReference>
<dbReference type="InterPro" id="IPR049161">
    <property type="entry name" value="GH59_cat"/>
</dbReference>
<dbReference type="InterPro" id="IPR001286">
    <property type="entry name" value="Glyco_hydro_59"/>
</dbReference>
<comment type="similarity">
    <text evidence="1">Belongs to the glycosyl hydrolase 59 family.</text>
</comment>
<organism evidence="16 17">
    <name type="scientific">Lottia gigantea</name>
    <name type="common">Giant owl limpet</name>
    <dbReference type="NCBI Taxonomy" id="225164"/>
    <lineage>
        <taxon>Eukaryota</taxon>
        <taxon>Metazoa</taxon>
        <taxon>Spiralia</taxon>
        <taxon>Lophotrochozoa</taxon>
        <taxon>Mollusca</taxon>
        <taxon>Gastropoda</taxon>
        <taxon>Patellogastropoda</taxon>
        <taxon>Lottioidea</taxon>
        <taxon>Lottiidae</taxon>
        <taxon>Lottia</taxon>
    </lineage>
</organism>
<dbReference type="SUPFAM" id="SSF51445">
    <property type="entry name" value="(Trans)glycosidases"/>
    <property type="match status" value="1"/>
</dbReference>
<dbReference type="InterPro" id="IPR017853">
    <property type="entry name" value="GH"/>
</dbReference>
<evidence type="ECO:0000259" key="14">
    <source>
        <dbReference type="Pfam" id="PF17387"/>
    </source>
</evidence>
<keyword evidence="5" id="KW-0746">Sphingolipid metabolism</keyword>
<dbReference type="AlphaFoldDB" id="V4AMB6"/>
<gene>
    <name evidence="16" type="ORF">LOTGIDRAFT_159095</name>
</gene>
<keyword evidence="8" id="KW-1015">Disulfide bond</keyword>
<dbReference type="OrthoDB" id="440760at2759"/>
<evidence type="ECO:0000256" key="8">
    <source>
        <dbReference type="ARBA" id="ARBA00023157"/>
    </source>
</evidence>
<keyword evidence="10" id="KW-0326">Glycosidase</keyword>
<dbReference type="GO" id="GO:0004336">
    <property type="term" value="F:galactosylceramidase activity"/>
    <property type="evidence" value="ECO:0007669"/>
    <property type="project" value="UniProtKB-EC"/>
</dbReference>
<protein>
    <recommendedName>
        <fullName evidence="2">galactosylceramidase</fullName>
        <ecNumber evidence="2">3.2.1.46</ecNumber>
    </recommendedName>
    <alternativeName>
        <fullName evidence="11">Galactosylceramidase</fullName>
    </alternativeName>
</protein>
<dbReference type="InterPro" id="IPR013785">
    <property type="entry name" value="Aldolase_TIM"/>
</dbReference>
<dbReference type="CTD" id="20237958"/>
<evidence type="ECO:0000256" key="2">
    <source>
        <dbReference type="ARBA" id="ARBA00012657"/>
    </source>
</evidence>
<name>V4AMB6_LOTGI</name>
<dbReference type="GO" id="GO:0006683">
    <property type="term" value="P:galactosylceramide catabolic process"/>
    <property type="evidence" value="ECO:0007669"/>
    <property type="project" value="InterPro"/>
</dbReference>
<evidence type="ECO:0000256" key="7">
    <source>
        <dbReference type="ARBA" id="ARBA00023098"/>
    </source>
</evidence>
<dbReference type="Proteomes" id="UP000030746">
    <property type="component" value="Unassembled WGS sequence"/>
</dbReference>
<evidence type="ECO:0000256" key="10">
    <source>
        <dbReference type="ARBA" id="ARBA00023295"/>
    </source>
</evidence>
<dbReference type="Gene3D" id="2.60.120.560">
    <property type="entry name" value="Exo-inulinase, domain 1"/>
    <property type="match status" value="1"/>
</dbReference>
<keyword evidence="17" id="KW-1185">Reference proteome</keyword>
<dbReference type="STRING" id="225164.V4AMB6"/>
<dbReference type="Pfam" id="PF17387">
    <property type="entry name" value="Glyco_hydro_59M"/>
    <property type="match status" value="1"/>
</dbReference>
<dbReference type="HOGENOM" id="CLU_015456_2_0_1"/>
<evidence type="ECO:0000256" key="3">
    <source>
        <dbReference type="ARBA" id="ARBA00022729"/>
    </source>
</evidence>
<feature type="chain" id="PRO_5004716989" description="galactosylceramidase" evidence="12">
    <location>
        <begin position="21"/>
        <end position="714"/>
    </location>
</feature>
<dbReference type="EC" id="3.2.1.46" evidence="2"/>
<feature type="domain" description="Glycosyl hydrolase family 59 catalytic" evidence="13">
    <location>
        <begin position="320"/>
        <end position="366"/>
    </location>
</feature>
<dbReference type="OMA" id="WIMKEAK"/>
<dbReference type="Gene3D" id="3.20.20.70">
    <property type="entry name" value="Aldolase class I"/>
    <property type="match status" value="1"/>
</dbReference>
<dbReference type="Pfam" id="PF21708">
    <property type="entry name" value="Glyco_hydro_59_C"/>
    <property type="match status" value="1"/>
</dbReference>
<keyword evidence="9" id="KW-0325">Glycoprotein</keyword>
<feature type="domain" description="Glycosyl hydrolase family 59 catalytic" evidence="13">
    <location>
        <begin position="46"/>
        <end position="294"/>
    </location>
</feature>
<dbReference type="KEGG" id="lgi:LOTGIDRAFT_159095"/>
<dbReference type="GeneID" id="20237958"/>
<dbReference type="EMBL" id="KB201262">
    <property type="protein sequence ID" value="ESO98297.1"/>
    <property type="molecule type" value="Genomic_DNA"/>
</dbReference>
<keyword evidence="7" id="KW-0443">Lipid metabolism</keyword>
<evidence type="ECO:0000313" key="17">
    <source>
        <dbReference type="Proteomes" id="UP000030746"/>
    </source>
</evidence>
<dbReference type="GO" id="GO:0005764">
    <property type="term" value="C:lysosome"/>
    <property type="evidence" value="ECO:0007669"/>
    <property type="project" value="TreeGrafter"/>
</dbReference>
<keyword evidence="6" id="KW-0442">Lipid degradation</keyword>
<dbReference type="Pfam" id="PF02057">
    <property type="entry name" value="Glyco_hydro_59"/>
    <property type="match status" value="2"/>
</dbReference>
<proteinExistence type="inferred from homology"/>
<reference evidence="16 17" key="1">
    <citation type="journal article" date="2013" name="Nature">
        <title>Insights into bilaterian evolution from three spiralian genomes.</title>
        <authorList>
            <person name="Simakov O."/>
            <person name="Marletaz F."/>
            <person name="Cho S.J."/>
            <person name="Edsinger-Gonzales E."/>
            <person name="Havlak P."/>
            <person name="Hellsten U."/>
            <person name="Kuo D.H."/>
            <person name="Larsson T."/>
            <person name="Lv J."/>
            <person name="Arendt D."/>
            <person name="Savage R."/>
            <person name="Osoegawa K."/>
            <person name="de Jong P."/>
            <person name="Grimwood J."/>
            <person name="Chapman J.A."/>
            <person name="Shapiro H."/>
            <person name="Aerts A."/>
            <person name="Otillar R.P."/>
            <person name="Terry A.Y."/>
            <person name="Boore J.L."/>
            <person name="Grigoriev I.V."/>
            <person name="Lindberg D.R."/>
            <person name="Seaver E.C."/>
            <person name="Weisblat D.A."/>
            <person name="Putnam N.H."/>
            <person name="Rokhsar D.S."/>
        </authorList>
    </citation>
    <scope>NUCLEOTIDE SEQUENCE [LARGE SCALE GENOMIC DNA]</scope>
</reference>
<evidence type="ECO:0000256" key="9">
    <source>
        <dbReference type="ARBA" id="ARBA00023180"/>
    </source>
</evidence>
<sequence>MARLPNYLLVIWISSTVIHAQKHSSPLSIDNQVYQVDDSHGYGRQFDGIGGISGTATCKLLRNYHPELRSQILDYLFKPGFGASLDILKVEVGGDEETTVGTESSHMHNPWDENYQRGYEWWLMKEVKKINPNVKLYGLSWGYPGWLRDSNGTPWGFPNRTAKYTVNWVRGAKTVHNLDIDYIGLWNEKPWSVEYIKILRYQLDQAGFTGTEIVGPDGVWNIADDVLKDPSLAKSLSIIGAHFPGTKSTRSALKTNLTLWASADYSTYNDETGGGCLARIINQNYVNGYMTARFTVGSETHSAKWKLAKGADLTQWSHFRTIAWNMLTSYYFPLPFYYQGLMNAAEPWSGHYEVKSPIWIAAHTTQFTEVGWTYLRHSYGVGLLNSGGSYVSLTSPDRKELTIVIETMSRVHSICIRPGLPLYDVSPQNVTFHLNGSYANIKQLNVWKTKFGFYVQNSTIFQQSSPVMVDGQGMITLSMGVDEVVTLTTLTTGQKGLYPEPPASQPFPLPYTDDFERYNISGDAYNLAQQTGAFDVVEYQGNKVLQQMVLEEGVKGCGIDAQNTSLTIIGNYYWTDISIQVDFLVAGENTTDSVFLGARIDHGSCRLNIAMGVYFYINPKNDTWQFYVGFLRQRRYAHGKLTTSLPDDKFSTMKLVVVADLALGYLNGERIFLQRFNEEPILGFVGFGTYPYGLAMFDNVKIEAVPGGRKPGQS</sequence>
<dbReference type="GO" id="GO:0016020">
    <property type="term" value="C:membrane"/>
    <property type="evidence" value="ECO:0007669"/>
    <property type="project" value="GOC"/>
</dbReference>
<evidence type="ECO:0000256" key="5">
    <source>
        <dbReference type="ARBA" id="ARBA00022919"/>
    </source>
</evidence>
<evidence type="ECO:0000256" key="4">
    <source>
        <dbReference type="ARBA" id="ARBA00022801"/>
    </source>
</evidence>
<dbReference type="PRINTS" id="PR00850">
    <property type="entry name" value="GLHYDRLASE59"/>
</dbReference>
<feature type="domain" description="Glycosyl hydrolase family 59 C-terminal lectin" evidence="15">
    <location>
        <begin position="529"/>
        <end position="704"/>
    </location>
</feature>
<evidence type="ECO:0000256" key="1">
    <source>
        <dbReference type="ARBA" id="ARBA00005637"/>
    </source>
</evidence>
<evidence type="ECO:0000313" key="16">
    <source>
        <dbReference type="EMBL" id="ESO98297.1"/>
    </source>
</evidence>
<evidence type="ECO:0000256" key="6">
    <source>
        <dbReference type="ARBA" id="ARBA00022963"/>
    </source>
</evidence>
<feature type="signal peptide" evidence="12">
    <location>
        <begin position="1"/>
        <end position="20"/>
    </location>
</feature>
<dbReference type="PANTHER" id="PTHR15172">
    <property type="entry name" value="GALACTOCEREBROSIDASE"/>
    <property type="match status" value="1"/>
</dbReference>
<feature type="domain" description="Glycosyl hydrolase family 59 central" evidence="14">
    <location>
        <begin position="376"/>
        <end position="494"/>
    </location>
</feature>
<dbReference type="Gene3D" id="3.20.20.80">
    <property type="entry name" value="Glycosidases"/>
    <property type="match status" value="1"/>
</dbReference>
<dbReference type="PANTHER" id="PTHR15172:SF1">
    <property type="entry name" value="GALACTOCEREBROSIDASE"/>
    <property type="match status" value="1"/>
</dbReference>
<evidence type="ECO:0000256" key="12">
    <source>
        <dbReference type="SAM" id="SignalP"/>
    </source>
</evidence>
<keyword evidence="3 12" id="KW-0732">Signal</keyword>
<keyword evidence="4" id="KW-0378">Hydrolase</keyword>
<accession>V4AMB6</accession>
<evidence type="ECO:0000256" key="11">
    <source>
        <dbReference type="ARBA" id="ARBA00033098"/>
    </source>
</evidence>
<evidence type="ECO:0000259" key="13">
    <source>
        <dbReference type="Pfam" id="PF02057"/>
    </source>
</evidence>
<dbReference type="InterPro" id="IPR035394">
    <property type="entry name" value="Glyco_hydro_59_dom"/>
</dbReference>
<dbReference type="InterPro" id="IPR049162">
    <property type="entry name" value="GH59_C"/>
</dbReference>